<accession>A0A9P3PRH7</accession>
<proteinExistence type="predicted"/>
<evidence type="ECO:0000313" key="2">
    <source>
        <dbReference type="Proteomes" id="UP001063166"/>
    </source>
</evidence>
<evidence type="ECO:0000313" key="1">
    <source>
        <dbReference type="EMBL" id="GLB40052.1"/>
    </source>
</evidence>
<dbReference type="Proteomes" id="UP001063166">
    <property type="component" value="Unassembled WGS sequence"/>
</dbReference>
<reference evidence="1" key="1">
    <citation type="submission" date="2022-07" db="EMBL/GenBank/DDBJ databases">
        <title>The genome of Lyophyllum shimeji provides insight into the initial evolution of ectomycorrhizal fungal genome.</title>
        <authorList>
            <person name="Kobayashi Y."/>
            <person name="Shibata T."/>
            <person name="Hirakawa H."/>
            <person name="Shigenobu S."/>
            <person name="Nishiyama T."/>
            <person name="Yamada A."/>
            <person name="Hasebe M."/>
            <person name="Kawaguchi M."/>
        </authorList>
    </citation>
    <scope>NUCLEOTIDE SEQUENCE</scope>
    <source>
        <strain evidence="1">AT787</strain>
    </source>
</reference>
<sequence>MNMDYAAGTLAEGFRFLVEAKRPDSPLVSYIPEVVSEALVSAKAARSTPSFQRKNLDFYTGERSRYLRAKLRCFQIYSSVLVYLQSPSLQESPRRCT</sequence>
<comment type="caution">
    <text evidence="1">The sequence shown here is derived from an EMBL/GenBank/DDBJ whole genome shotgun (WGS) entry which is preliminary data.</text>
</comment>
<protein>
    <submittedName>
        <fullName evidence="1">Uncharacterized protein</fullName>
    </submittedName>
</protein>
<dbReference type="EMBL" id="BRPK01000007">
    <property type="protein sequence ID" value="GLB40052.1"/>
    <property type="molecule type" value="Genomic_DNA"/>
</dbReference>
<name>A0A9P3PRH7_LYOSH</name>
<dbReference type="AlphaFoldDB" id="A0A9P3PRH7"/>
<keyword evidence="2" id="KW-1185">Reference proteome</keyword>
<organism evidence="1 2">
    <name type="scientific">Lyophyllum shimeji</name>
    <name type="common">Hon-shimeji</name>
    <name type="synonym">Tricholoma shimeji</name>
    <dbReference type="NCBI Taxonomy" id="47721"/>
    <lineage>
        <taxon>Eukaryota</taxon>
        <taxon>Fungi</taxon>
        <taxon>Dikarya</taxon>
        <taxon>Basidiomycota</taxon>
        <taxon>Agaricomycotina</taxon>
        <taxon>Agaricomycetes</taxon>
        <taxon>Agaricomycetidae</taxon>
        <taxon>Agaricales</taxon>
        <taxon>Tricholomatineae</taxon>
        <taxon>Lyophyllaceae</taxon>
        <taxon>Lyophyllum</taxon>
    </lineage>
</organism>
<gene>
    <name evidence="1" type="ORF">LshimejAT787_0705620</name>
</gene>